<dbReference type="SUPFAM" id="SSF50249">
    <property type="entry name" value="Nucleic acid-binding proteins"/>
    <property type="match status" value="1"/>
</dbReference>
<dbReference type="InterPro" id="IPR050191">
    <property type="entry name" value="ATP-dep_DNA_ligase"/>
</dbReference>
<feature type="domain" description="ATP-dependent DNA ligase family profile" evidence="5">
    <location>
        <begin position="107"/>
        <end position="222"/>
    </location>
</feature>
<evidence type="ECO:0000256" key="2">
    <source>
        <dbReference type="ARBA" id="ARBA00012727"/>
    </source>
</evidence>
<dbReference type="Gene3D" id="2.40.50.140">
    <property type="entry name" value="Nucleic acid-binding proteins"/>
    <property type="match status" value="1"/>
</dbReference>
<dbReference type="GO" id="GO:0006281">
    <property type="term" value="P:DNA repair"/>
    <property type="evidence" value="ECO:0007669"/>
    <property type="project" value="InterPro"/>
</dbReference>
<evidence type="ECO:0000313" key="7">
    <source>
        <dbReference type="Proteomes" id="UP000255082"/>
    </source>
</evidence>
<reference evidence="6 7" key="1">
    <citation type="submission" date="2018-06" db="EMBL/GenBank/DDBJ databases">
        <authorList>
            <consortium name="Pathogen Informatics"/>
            <person name="Doyle S."/>
        </authorList>
    </citation>
    <scope>NUCLEOTIDE SEQUENCE [LARGE SCALE GENOMIC DNA]</scope>
    <source>
        <strain evidence="6 7">NCTC13184</strain>
    </source>
</reference>
<dbReference type="GO" id="GO:0005524">
    <property type="term" value="F:ATP binding"/>
    <property type="evidence" value="ECO:0007669"/>
    <property type="project" value="InterPro"/>
</dbReference>
<dbReference type="AlphaFoldDB" id="A0A379X5Y4"/>
<accession>A0A379X5Y4</accession>
<proteinExistence type="inferred from homology"/>
<dbReference type="CDD" id="cd07906">
    <property type="entry name" value="Adenylation_DNA_ligase_LigD_LigC"/>
    <property type="match status" value="1"/>
</dbReference>
<comment type="similarity">
    <text evidence="1">Belongs to the ATP-dependent DNA ligase family.</text>
</comment>
<keyword evidence="3 6" id="KW-0436">Ligase</keyword>
<dbReference type="InterPro" id="IPR012310">
    <property type="entry name" value="DNA_ligase_ATP-dep_cent"/>
</dbReference>
<organism evidence="6 7">
    <name type="scientific">Nocardia africana</name>
    <dbReference type="NCBI Taxonomy" id="134964"/>
    <lineage>
        <taxon>Bacteria</taxon>
        <taxon>Bacillati</taxon>
        <taxon>Actinomycetota</taxon>
        <taxon>Actinomycetes</taxon>
        <taxon>Mycobacteriales</taxon>
        <taxon>Nocardiaceae</taxon>
        <taxon>Nocardia</taxon>
    </lineage>
</organism>
<dbReference type="GO" id="GO:0003910">
    <property type="term" value="F:DNA ligase (ATP) activity"/>
    <property type="evidence" value="ECO:0007669"/>
    <property type="project" value="UniProtKB-EC"/>
</dbReference>
<protein>
    <recommendedName>
        <fullName evidence="2">DNA ligase (ATP)</fullName>
        <ecNumber evidence="2">6.5.1.1</ecNumber>
    </recommendedName>
</protein>
<evidence type="ECO:0000256" key="1">
    <source>
        <dbReference type="ARBA" id="ARBA00007572"/>
    </source>
</evidence>
<evidence type="ECO:0000256" key="3">
    <source>
        <dbReference type="ARBA" id="ARBA00022598"/>
    </source>
</evidence>
<dbReference type="InterPro" id="IPR012340">
    <property type="entry name" value="NA-bd_OB-fold"/>
</dbReference>
<dbReference type="Pfam" id="PF01068">
    <property type="entry name" value="DNA_ligase_A_M"/>
    <property type="match status" value="1"/>
</dbReference>
<name>A0A379X5Y4_9NOCA</name>
<dbReference type="Pfam" id="PF04679">
    <property type="entry name" value="DNA_ligase_A_C"/>
    <property type="match status" value="1"/>
</dbReference>
<dbReference type="PANTHER" id="PTHR45674">
    <property type="entry name" value="DNA LIGASE 1/3 FAMILY MEMBER"/>
    <property type="match status" value="1"/>
</dbReference>
<evidence type="ECO:0000313" key="6">
    <source>
        <dbReference type="EMBL" id="SUH71932.1"/>
    </source>
</evidence>
<dbReference type="Gene3D" id="3.30.470.30">
    <property type="entry name" value="DNA ligase/mRNA capping enzyme"/>
    <property type="match status" value="1"/>
</dbReference>
<gene>
    <name evidence="6" type="ORF">NCTC13184_07338</name>
</gene>
<dbReference type="CDD" id="cd07971">
    <property type="entry name" value="OBF_DNA_ligase_LigD"/>
    <property type="match status" value="1"/>
</dbReference>
<dbReference type="EC" id="6.5.1.1" evidence="2"/>
<comment type="catalytic activity">
    <reaction evidence="4">
        <text>ATP + (deoxyribonucleotide)n-3'-hydroxyl + 5'-phospho-(deoxyribonucleotide)m = (deoxyribonucleotide)n+m + AMP + diphosphate.</text>
        <dbReference type="EC" id="6.5.1.1"/>
    </reaction>
</comment>
<sequence length="320" mass="35056">MLATAGRPPTASDLWATEMKWDGMRIIAVSLGDQVRLYSRNGREATSSFPELVAALNETARGRQFIIDGEIIAPQLPSGIPSFSRLQHRMHTVRPPAGLIASVPTQLFAFDALSIEADDVTNLPYVQRRDLLDGLELSSALVRVPPYWTDIAPAQMLDVAEEHGLEGIVVKRLDSAYLPGQRSRLWIKSALRRTTDVVVAGYFSSSRRPSGLFGSLILGGHTAEGVFIHVGNVGTGFSMAQRRVLQARLDEIAQESSPFETIPRLGANAAPSWVAPTLVATVYYREFTTSLRHPSWAGLRADQDPHSACPTEVGWTDVRQ</sequence>
<dbReference type="SUPFAM" id="SSF56091">
    <property type="entry name" value="DNA ligase/mRNA capping enzyme, catalytic domain"/>
    <property type="match status" value="1"/>
</dbReference>
<dbReference type="PANTHER" id="PTHR45674:SF4">
    <property type="entry name" value="DNA LIGASE 1"/>
    <property type="match status" value="1"/>
</dbReference>
<dbReference type="InterPro" id="IPR012309">
    <property type="entry name" value="DNA_ligase_ATP-dep_C"/>
</dbReference>
<dbReference type="EMBL" id="UGRU01000002">
    <property type="protein sequence ID" value="SUH71932.1"/>
    <property type="molecule type" value="Genomic_DNA"/>
</dbReference>
<dbReference type="GO" id="GO:0006310">
    <property type="term" value="P:DNA recombination"/>
    <property type="evidence" value="ECO:0007669"/>
    <property type="project" value="InterPro"/>
</dbReference>
<dbReference type="OrthoDB" id="9802472at2"/>
<dbReference type="Gene3D" id="3.30.1490.70">
    <property type="match status" value="1"/>
</dbReference>
<evidence type="ECO:0000259" key="5">
    <source>
        <dbReference type="PROSITE" id="PS50160"/>
    </source>
</evidence>
<dbReference type="PROSITE" id="PS50160">
    <property type="entry name" value="DNA_LIGASE_A3"/>
    <property type="match status" value="1"/>
</dbReference>
<evidence type="ECO:0000256" key="4">
    <source>
        <dbReference type="ARBA" id="ARBA00034003"/>
    </source>
</evidence>
<dbReference type="Proteomes" id="UP000255082">
    <property type="component" value="Unassembled WGS sequence"/>
</dbReference>